<sequence>MRSILFATISAAAILIPSAVQAQTFSGSTTSFPATFTFNGSVYQGTTDGLLGGPAGWGPNNTVNLTVLPLNTHVYDKPPVDTRYTFYRQPYSVVIGNMKQTTGGNYYYIRDIVGHITPTSGVPTSGTVTYTGRTVWHDLDLAASNREGDFSYTINFSGTPTGSGSISNLRGGSGFLAWTGSGTLASHAIQYDAADGTWGVKGGTGTFSISNPIVAAGYGLSSATPTYDLALFGPNAQEVAGVIKINAQVGSLGIAGKQ</sequence>
<evidence type="ECO:0000259" key="2">
    <source>
        <dbReference type="Pfam" id="PF08794"/>
    </source>
</evidence>
<feature type="domain" description="Factor H binding protein-like C-terminal" evidence="2">
    <location>
        <begin position="122"/>
        <end position="242"/>
    </location>
</feature>
<organism evidence="3 4">
    <name type="scientific">Sphingobium cloacae</name>
    <dbReference type="NCBI Taxonomy" id="120107"/>
    <lineage>
        <taxon>Bacteria</taxon>
        <taxon>Pseudomonadati</taxon>
        <taxon>Pseudomonadota</taxon>
        <taxon>Alphaproteobacteria</taxon>
        <taxon>Sphingomonadales</taxon>
        <taxon>Sphingomonadaceae</taxon>
        <taxon>Sphingobium</taxon>
    </lineage>
</organism>
<proteinExistence type="predicted"/>
<evidence type="ECO:0000313" key="4">
    <source>
        <dbReference type="Proteomes" id="UP000218272"/>
    </source>
</evidence>
<name>A0A1E1F4D2_9SPHN</name>
<feature type="signal peptide" evidence="1">
    <location>
        <begin position="1"/>
        <end position="22"/>
    </location>
</feature>
<dbReference type="KEGG" id="sclo:SCLO_1023170"/>
<dbReference type="InterPro" id="IPR011250">
    <property type="entry name" value="OMP/PagP_B-barrel"/>
</dbReference>
<dbReference type="Proteomes" id="UP000218272">
    <property type="component" value="Chromosome SCLO_1"/>
</dbReference>
<dbReference type="OrthoDB" id="7856339at2"/>
<dbReference type="EMBL" id="AP017655">
    <property type="protein sequence ID" value="BAV65357.1"/>
    <property type="molecule type" value="Genomic_DNA"/>
</dbReference>
<dbReference type="InterPro" id="IPR014902">
    <property type="entry name" value="FHBP-like_C"/>
</dbReference>
<reference evidence="3 4" key="1">
    <citation type="submission" date="2016-10" db="EMBL/GenBank/DDBJ databases">
        <title>Complete Genome Sequence of the Nonylphenol-Degrading Bacterium Sphingobium cloacae JCM 10874T.</title>
        <authorList>
            <person name="Ootsuka M."/>
            <person name="Nishizawa T."/>
            <person name="Ohta H."/>
        </authorList>
    </citation>
    <scope>NUCLEOTIDE SEQUENCE [LARGE SCALE GENOMIC DNA]</scope>
    <source>
        <strain evidence="3 4">JCM 10874</strain>
    </source>
</reference>
<dbReference type="SUPFAM" id="SSF56925">
    <property type="entry name" value="OMPA-like"/>
    <property type="match status" value="1"/>
</dbReference>
<keyword evidence="1" id="KW-0732">Signal</keyword>
<dbReference type="AlphaFoldDB" id="A0A1E1F4D2"/>
<accession>A0A1E1F4D2</accession>
<keyword evidence="4" id="KW-1185">Reference proteome</keyword>
<feature type="chain" id="PRO_5009112505" description="Factor H binding protein-like C-terminal domain-containing protein" evidence="1">
    <location>
        <begin position="23"/>
        <end position="258"/>
    </location>
</feature>
<protein>
    <recommendedName>
        <fullName evidence="2">Factor H binding protein-like C-terminal domain-containing protein</fullName>
    </recommendedName>
</protein>
<dbReference type="Pfam" id="PF08794">
    <property type="entry name" value="FHBP_C"/>
    <property type="match status" value="1"/>
</dbReference>
<evidence type="ECO:0000313" key="3">
    <source>
        <dbReference type="EMBL" id="BAV65357.1"/>
    </source>
</evidence>
<dbReference type="Gene3D" id="2.40.160.90">
    <property type="match status" value="1"/>
</dbReference>
<evidence type="ECO:0000256" key="1">
    <source>
        <dbReference type="SAM" id="SignalP"/>
    </source>
</evidence>
<dbReference type="RefSeq" id="WP_123905508.1">
    <property type="nucleotide sequence ID" value="NZ_AP017655.1"/>
</dbReference>
<gene>
    <name evidence="3" type="ORF">SCLO_1023170</name>
</gene>